<name>A0AAE0HLX5_9PEZI</name>
<evidence type="ECO:0000256" key="1">
    <source>
        <dbReference type="SAM" id="MobiDB-lite"/>
    </source>
</evidence>
<feature type="compositionally biased region" description="Polar residues" evidence="1">
    <location>
        <begin position="179"/>
        <end position="193"/>
    </location>
</feature>
<feature type="region of interest" description="Disordered" evidence="1">
    <location>
        <begin position="102"/>
        <end position="121"/>
    </location>
</feature>
<reference evidence="2" key="1">
    <citation type="journal article" date="2023" name="Mol. Phylogenet. Evol.">
        <title>Genome-scale phylogeny and comparative genomics of the fungal order Sordariales.</title>
        <authorList>
            <person name="Hensen N."/>
            <person name="Bonometti L."/>
            <person name="Westerberg I."/>
            <person name="Brannstrom I.O."/>
            <person name="Guillou S."/>
            <person name="Cros-Aarteil S."/>
            <person name="Calhoun S."/>
            <person name="Haridas S."/>
            <person name="Kuo A."/>
            <person name="Mondo S."/>
            <person name="Pangilinan J."/>
            <person name="Riley R."/>
            <person name="LaButti K."/>
            <person name="Andreopoulos B."/>
            <person name="Lipzen A."/>
            <person name="Chen C."/>
            <person name="Yan M."/>
            <person name="Daum C."/>
            <person name="Ng V."/>
            <person name="Clum A."/>
            <person name="Steindorff A."/>
            <person name="Ohm R.A."/>
            <person name="Martin F."/>
            <person name="Silar P."/>
            <person name="Natvig D.O."/>
            <person name="Lalanne C."/>
            <person name="Gautier V."/>
            <person name="Ament-Velasquez S.L."/>
            <person name="Kruys A."/>
            <person name="Hutchinson M.I."/>
            <person name="Powell A.J."/>
            <person name="Barry K."/>
            <person name="Miller A.N."/>
            <person name="Grigoriev I.V."/>
            <person name="Debuchy R."/>
            <person name="Gladieux P."/>
            <person name="Hiltunen Thoren M."/>
            <person name="Johannesson H."/>
        </authorList>
    </citation>
    <scope>NUCLEOTIDE SEQUENCE</scope>
    <source>
        <strain evidence="2">CBS 168.71</strain>
    </source>
</reference>
<organism evidence="2 3">
    <name type="scientific">Chaetomium fimeti</name>
    <dbReference type="NCBI Taxonomy" id="1854472"/>
    <lineage>
        <taxon>Eukaryota</taxon>
        <taxon>Fungi</taxon>
        <taxon>Dikarya</taxon>
        <taxon>Ascomycota</taxon>
        <taxon>Pezizomycotina</taxon>
        <taxon>Sordariomycetes</taxon>
        <taxon>Sordariomycetidae</taxon>
        <taxon>Sordariales</taxon>
        <taxon>Chaetomiaceae</taxon>
        <taxon>Chaetomium</taxon>
    </lineage>
</organism>
<feature type="compositionally biased region" description="Basic and acidic residues" evidence="1">
    <location>
        <begin position="305"/>
        <end position="316"/>
    </location>
</feature>
<evidence type="ECO:0000313" key="2">
    <source>
        <dbReference type="EMBL" id="KAK3298959.1"/>
    </source>
</evidence>
<dbReference type="EMBL" id="JAUEPN010000002">
    <property type="protein sequence ID" value="KAK3298959.1"/>
    <property type="molecule type" value="Genomic_DNA"/>
</dbReference>
<dbReference type="GeneID" id="87842868"/>
<keyword evidence="3" id="KW-1185">Reference proteome</keyword>
<dbReference type="RefSeq" id="XP_062662473.1">
    <property type="nucleotide sequence ID" value="XM_062805920.1"/>
</dbReference>
<reference evidence="2" key="2">
    <citation type="submission" date="2023-06" db="EMBL/GenBank/DDBJ databases">
        <authorList>
            <consortium name="Lawrence Berkeley National Laboratory"/>
            <person name="Haridas S."/>
            <person name="Hensen N."/>
            <person name="Bonometti L."/>
            <person name="Westerberg I."/>
            <person name="Brannstrom I.O."/>
            <person name="Guillou S."/>
            <person name="Cros-Aarteil S."/>
            <person name="Calhoun S."/>
            <person name="Kuo A."/>
            <person name="Mondo S."/>
            <person name="Pangilinan J."/>
            <person name="Riley R."/>
            <person name="Labutti K."/>
            <person name="Andreopoulos B."/>
            <person name="Lipzen A."/>
            <person name="Chen C."/>
            <person name="Yanf M."/>
            <person name="Daum C."/>
            <person name="Ng V."/>
            <person name="Clum A."/>
            <person name="Steindorff A."/>
            <person name="Ohm R."/>
            <person name="Martin F."/>
            <person name="Silar P."/>
            <person name="Natvig D."/>
            <person name="Lalanne C."/>
            <person name="Gautier V."/>
            <person name="Ament-Velasquez S.L."/>
            <person name="Kruys A."/>
            <person name="Hutchinson M.I."/>
            <person name="Powell A.J."/>
            <person name="Barry K."/>
            <person name="Miller A.N."/>
            <person name="Grigoriev I.V."/>
            <person name="Debuchy R."/>
            <person name="Gladieux P."/>
            <person name="Thoren M.H."/>
            <person name="Johannesson H."/>
        </authorList>
    </citation>
    <scope>NUCLEOTIDE SEQUENCE</scope>
    <source>
        <strain evidence="2">CBS 168.71</strain>
    </source>
</reference>
<feature type="region of interest" description="Disordered" evidence="1">
    <location>
        <begin position="144"/>
        <end position="167"/>
    </location>
</feature>
<evidence type="ECO:0000313" key="3">
    <source>
        <dbReference type="Proteomes" id="UP001278766"/>
    </source>
</evidence>
<proteinExistence type="predicted"/>
<feature type="compositionally biased region" description="Basic and acidic residues" evidence="1">
    <location>
        <begin position="195"/>
        <end position="219"/>
    </location>
</feature>
<accession>A0AAE0HLX5</accession>
<dbReference type="Proteomes" id="UP001278766">
    <property type="component" value="Unassembled WGS sequence"/>
</dbReference>
<feature type="region of interest" description="Disordered" evidence="1">
    <location>
        <begin position="179"/>
        <end position="219"/>
    </location>
</feature>
<comment type="caution">
    <text evidence="2">The sequence shown here is derived from an EMBL/GenBank/DDBJ whole genome shotgun (WGS) entry which is preliminary data.</text>
</comment>
<dbReference type="AlphaFoldDB" id="A0AAE0HLX5"/>
<gene>
    <name evidence="2" type="ORF">B0H64DRAFT_430057</name>
</gene>
<feature type="region of interest" description="Disordered" evidence="1">
    <location>
        <begin position="305"/>
        <end position="324"/>
    </location>
</feature>
<protein>
    <submittedName>
        <fullName evidence="2">Uncharacterized protein</fullName>
    </submittedName>
</protein>
<sequence>MSASGEPEWRRMTNDVREIDAAQHATWSTIPRGMWKNHMKSQGQTEAPNWHAAAYSQPLQGGFKEKYHSEDSVEYICNRQFGSFYSDRYEEPRMVVYGKRGAGGDVGKSNPCDDRRKKNPSCTDVADLLGIKILGRGYTALDLDQMDANEPPPPPAPSTHTTTWESETTEDQYYASPAYQDSWSAPSSSTQHYSRGHDNSSRTHASRRSDSSRGREDHQLSRLAGSMLGLSIAARPRAEHLFLVKAPEDRLLVIPPEGRMPAMPAIPEMPEMPEIQGERMLAEADLRDLKGLVILETDLKVVEGRGKDAKAERDAGHPVNVHRP</sequence>